<dbReference type="Pfam" id="PF00440">
    <property type="entry name" value="TetR_N"/>
    <property type="match status" value="1"/>
</dbReference>
<dbReference type="Pfam" id="PF17933">
    <property type="entry name" value="TetR_C_25"/>
    <property type="match status" value="1"/>
</dbReference>
<organism evidence="6 7">
    <name type="scientific">Microbacterium soli</name>
    <dbReference type="NCBI Taxonomy" id="446075"/>
    <lineage>
        <taxon>Bacteria</taxon>
        <taxon>Bacillati</taxon>
        <taxon>Actinomycetota</taxon>
        <taxon>Actinomycetes</taxon>
        <taxon>Micrococcales</taxon>
        <taxon>Microbacteriaceae</taxon>
        <taxon>Microbacterium</taxon>
    </lineage>
</organism>
<keyword evidence="3" id="KW-0804">Transcription</keyword>
<evidence type="ECO:0000259" key="5">
    <source>
        <dbReference type="PROSITE" id="PS50977"/>
    </source>
</evidence>
<dbReference type="PROSITE" id="PS01081">
    <property type="entry name" value="HTH_TETR_1"/>
    <property type="match status" value="1"/>
</dbReference>
<dbReference type="InterPro" id="IPR001647">
    <property type="entry name" value="HTH_TetR"/>
</dbReference>
<dbReference type="EMBL" id="BAABCP010000001">
    <property type="protein sequence ID" value="GAA3933657.1"/>
    <property type="molecule type" value="Genomic_DNA"/>
</dbReference>
<evidence type="ECO:0000313" key="6">
    <source>
        <dbReference type="EMBL" id="GAA3933657.1"/>
    </source>
</evidence>
<feature type="domain" description="HTH tetR-type" evidence="5">
    <location>
        <begin position="5"/>
        <end position="65"/>
    </location>
</feature>
<dbReference type="Gene3D" id="1.10.357.10">
    <property type="entry name" value="Tetracycline Repressor, domain 2"/>
    <property type="match status" value="1"/>
</dbReference>
<accession>A0ABP7N094</accession>
<dbReference type="Proteomes" id="UP001501591">
    <property type="component" value="Unassembled WGS sequence"/>
</dbReference>
<evidence type="ECO:0000256" key="4">
    <source>
        <dbReference type="PROSITE-ProRule" id="PRU00335"/>
    </source>
</evidence>
<dbReference type="SUPFAM" id="SSF46689">
    <property type="entry name" value="Homeodomain-like"/>
    <property type="match status" value="1"/>
</dbReference>
<protein>
    <submittedName>
        <fullName evidence="6">TetR family transcriptional regulator</fullName>
    </submittedName>
</protein>
<evidence type="ECO:0000313" key="7">
    <source>
        <dbReference type="Proteomes" id="UP001501591"/>
    </source>
</evidence>
<keyword evidence="1" id="KW-0805">Transcription regulation</keyword>
<name>A0ABP7N094_9MICO</name>
<evidence type="ECO:0000256" key="2">
    <source>
        <dbReference type="ARBA" id="ARBA00023125"/>
    </source>
</evidence>
<comment type="caution">
    <text evidence="6">The sequence shown here is derived from an EMBL/GenBank/DDBJ whole genome shotgun (WGS) entry which is preliminary data.</text>
</comment>
<dbReference type="InterPro" id="IPR041484">
    <property type="entry name" value="TetR_C_25"/>
</dbReference>
<dbReference type="RefSeq" id="WP_344818447.1">
    <property type="nucleotide sequence ID" value="NZ_BAABCP010000001.1"/>
</dbReference>
<evidence type="ECO:0000256" key="1">
    <source>
        <dbReference type="ARBA" id="ARBA00023015"/>
    </source>
</evidence>
<dbReference type="PANTHER" id="PTHR30055">
    <property type="entry name" value="HTH-TYPE TRANSCRIPTIONAL REGULATOR RUTR"/>
    <property type="match status" value="1"/>
</dbReference>
<feature type="DNA-binding region" description="H-T-H motif" evidence="4">
    <location>
        <begin position="28"/>
        <end position="47"/>
    </location>
</feature>
<evidence type="ECO:0000256" key="3">
    <source>
        <dbReference type="ARBA" id="ARBA00023163"/>
    </source>
</evidence>
<sequence length="212" mass="23265">MDDDRTARARLRDAAIEIIANGGSDSLTARGVAERAGLSAGLIRHHFGSMGDLLTACDEHIARTIKRLKTDGIRGSASFDALSVIRQSNHPHLLGYLAMRVSEDSPVLDRLIDLIVDDATVYLADGVEQGIFTPTAQPRRRAVMLTIFTLGALALHRHLERLLDVDLRAVDAHSDRRFIGYLRAQMDVLAGVVTPDAASRYRSLLDDLEEQS</sequence>
<dbReference type="InterPro" id="IPR009057">
    <property type="entry name" value="Homeodomain-like_sf"/>
</dbReference>
<dbReference type="PROSITE" id="PS50977">
    <property type="entry name" value="HTH_TETR_2"/>
    <property type="match status" value="1"/>
</dbReference>
<keyword evidence="7" id="KW-1185">Reference proteome</keyword>
<dbReference type="InterPro" id="IPR023772">
    <property type="entry name" value="DNA-bd_HTH_TetR-type_CS"/>
</dbReference>
<gene>
    <name evidence="6" type="ORF">GCM10022383_10240</name>
</gene>
<proteinExistence type="predicted"/>
<keyword evidence="2 4" id="KW-0238">DNA-binding</keyword>
<dbReference type="PANTHER" id="PTHR30055:SF234">
    <property type="entry name" value="HTH-TYPE TRANSCRIPTIONAL REGULATOR BETI"/>
    <property type="match status" value="1"/>
</dbReference>
<dbReference type="InterPro" id="IPR050109">
    <property type="entry name" value="HTH-type_TetR-like_transc_reg"/>
</dbReference>
<reference evidence="7" key="1">
    <citation type="journal article" date="2019" name="Int. J. Syst. Evol. Microbiol.">
        <title>The Global Catalogue of Microorganisms (GCM) 10K type strain sequencing project: providing services to taxonomists for standard genome sequencing and annotation.</title>
        <authorList>
            <consortium name="The Broad Institute Genomics Platform"/>
            <consortium name="The Broad Institute Genome Sequencing Center for Infectious Disease"/>
            <person name="Wu L."/>
            <person name="Ma J."/>
        </authorList>
    </citation>
    <scope>NUCLEOTIDE SEQUENCE [LARGE SCALE GENOMIC DNA]</scope>
    <source>
        <strain evidence="7">JCM 17024</strain>
    </source>
</reference>